<evidence type="ECO:0000313" key="2">
    <source>
        <dbReference type="Proteomes" id="UP001732700"/>
    </source>
</evidence>
<reference evidence="1" key="2">
    <citation type="submission" date="2025-09" db="UniProtKB">
        <authorList>
            <consortium name="EnsemblPlants"/>
        </authorList>
    </citation>
    <scope>IDENTIFICATION</scope>
</reference>
<keyword evidence="2" id="KW-1185">Reference proteome</keyword>
<evidence type="ECO:0000313" key="1">
    <source>
        <dbReference type="EnsemblPlants" id="AVESA.00010b.r2.2DG0331120.1.CDS.1"/>
    </source>
</evidence>
<name>A0ACD5UXA9_AVESA</name>
<sequence length="177" mass="18586">MEWLLGGPSAGWLVDDPERNFSDEEDGATTPLQYYLRHGYGPCPPSPTPSDEDPEHFAPPGHAAVTNFFQPPPAVHADALPPGLAIDVAAAAHVVPELPDLNLPAPDAKEKAEDTTSSASLPTPSPEARVLLRRFASAMAARPAGIRAGTWSPAKLGLTDRLGVLRLDDASKGAGRS</sequence>
<reference evidence="1" key="1">
    <citation type="submission" date="2021-05" db="EMBL/GenBank/DDBJ databases">
        <authorList>
            <person name="Scholz U."/>
            <person name="Mascher M."/>
            <person name="Fiebig A."/>
        </authorList>
    </citation>
    <scope>NUCLEOTIDE SEQUENCE [LARGE SCALE GENOMIC DNA]</scope>
</reference>
<proteinExistence type="predicted"/>
<dbReference type="EnsemblPlants" id="AVESA.00010b.r2.2DG0331120.1">
    <property type="protein sequence ID" value="AVESA.00010b.r2.2DG0331120.1.CDS.1"/>
    <property type="gene ID" value="AVESA.00010b.r2.2DG0331120"/>
</dbReference>
<accession>A0ACD5UXA9</accession>
<organism evidence="1 2">
    <name type="scientific">Avena sativa</name>
    <name type="common">Oat</name>
    <dbReference type="NCBI Taxonomy" id="4498"/>
    <lineage>
        <taxon>Eukaryota</taxon>
        <taxon>Viridiplantae</taxon>
        <taxon>Streptophyta</taxon>
        <taxon>Embryophyta</taxon>
        <taxon>Tracheophyta</taxon>
        <taxon>Spermatophyta</taxon>
        <taxon>Magnoliopsida</taxon>
        <taxon>Liliopsida</taxon>
        <taxon>Poales</taxon>
        <taxon>Poaceae</taxon>
        <taxon>BOP clade</taxon>
        <taxon>Pooideae</taxon>
        <taxon>Poodae</taxon>
        <taxon>Poeae</taxon>
        <taxon>Poeae Chloroplast Group 1 (Aveneae type)</taxon>
        <taxon>Aveninae</taxon>
        <taxon>Avena</taxon>
    </lineage>
</organism>
<protein>
    <submittedName>
        <fullName evidence="1">Uncharacterized protein</fullName>
    </submittedName>
</protein>
<dbReference type="Proteomes" id="UP001732700">
    <property type="component" value="Chromosome 2D"/>
</dbReference>